<organism evidence="1 2">
    <name type="scientific">Pseudomonas neuropathica</name>
    <dbReference type="NCBI Taxonomy" id="2730425"/>
    <lineage>
        <taxon>Bacteria</taxon>
        <taxon>Pseudomonadati</taxon>
        <taxon>Pseudomonadota</taxon>
        <taxon>Gammaproteobacteria</taxon>
        <taxon>Pseudomonadales</taxon>
        <taxon>Pseudomonadaceae</taxon>
        <taxon>Pseudomonas</taxon>
    </lineage>
</organism>
<name>A0ACC7MW67_9PSED</name>
<proteinExistence type="predicted"/>
<dbReference type="EMBL" id="JBJHQE010000025">
    <property type="protein sequence ID" value="MFK9081978.1"/>
    <property type="molecule type" value="Genomic_DNA"/>
</dbReference>
<protein>
    <submittedName>
        <fullName evidence="1">Uncharacterized protein</fullName>
    </submittedName>
</protein>
<sequence length="70" mass="8279">MSDEIDIPEPEHDHLLDHEFHDEEPWVEEDAQGILDDDDEEQDDLDYLDSIDQEDQDDLHHPKADEDRGL</sequence>
<gene>
    <name evidence="1" type="ORF">ACJEBM_14970</name>
</gene>
<comment type="caution">
    <text evidence="1">The sequence shown here is derived from an EMBL/GenBank/DDBJ whole genome shotgun (WGS) entry which is preliminary data.</text>
</comment>
<evidence type="ECO:0000313" key="1">
    <source>
        <dbReference type="EMBL" id="MFK9081978.1"/>
    </source>
</evidence>
<evidence type="ECO:0000313" key="2">
    <source>
        <dbReference type="Proteomes" id="UP001622950"/>
    </source>
</evidence>
<accession>A0ACC7MW67</accession>
<dbReference type="Proteomes" id="UP001622950">
    <property type="component" value="Unassembled WGS sequence"/>
</dbReference>
<reference evidence="1" key="1">
    <citation type="submission" date="2024-11" db="EMBL/GenBank/DDBJ databases">
        <authorList>
            <person name="Lucas J.A."/>
        </authorList>
    </citation>
    <scope>NUCLEOTIDE SEQUENCE</scope>
    <source>
        <strain evidence="1">Z 8.8</strain>
    </source>
</reference>
<keyword evidence="2" id="KW-1185">Reference proteome</keyword>